<keyword evidence="3" id="KW-0813">Transport</keyword>
<comment type="subcellular location">
    <subcellularLocation>
        <location evidence="1">Cell outer membrane</location>
        <topology evidence="1">Multi-pass membrane protein</topology>
    </subcellularLocation>
</comment>
<comment type="similarity">
    <text evidence="2">Belongs to the outer membrane OOP (TC 1.B.6) superfamily. OmpA family.</text>
</comment>
<dbReference type="PRINTS" id="PR01021">
    <property type="entry name" value="OMPADOMAIN"/>
</dbReference>
<dbReference type="GO" id="GO:0015288">
    <property type="term" value="F:porin activity"/>
    <property type="evidence" value="ECO:0007669"/>
    <property type="project" value="UniProtKB-KW"/>
</dbReference>
<dbReference type="CDD" id="cd07185">
    <property type="entry name" value="OmpA_C-like"/>
    <property type="match status" value="1"/>
</dbReference>
<evidence type="ECO:0000256" key="10">
    <source>
        <dbReference type="ARBA" id="ARBA00023237"/>
    </source>
</evidence>
<evidence type="ECO:0000256" key="11">
    <source>
        <dbReference type="PROSITE-ProRule" id="PRU00473"/>
    </source>
</evidence>
<dbReference type="InterPro" id="IPR006664">
    <property type="entry name" value="OMP_bac"/>
</dbReference>
<dbReference type="PANTHER" id="PTHR30329:SF21">
    <property type="entry name" value="LIPOPROTEIN YIAD-RELATED"/>
    <property type="match status" value="1"/>
</dbReference>
<evidence type="ECO:0000256" key="9">
    <source>
        <dbReference type="ARBA" id="ARBA00023157"/>
    </source>
</evidence>
<dbReference type="Gene3D" id="3.30.1330.60">
    <property type="entry name" value="OmpA-like domain"/>
    <property type="match status" value="1"/>
</dbReference>
<evidence type="ECO:0000256" key="1">
    <source>
        <dbReference type="ARBA" id="ARBA00004571"/>
    </source>
</evidence>
<keyword evidence="7" id="KW-0626">Porin</keyword>
<evidence type="ECO:0000256" key="5">
    <source>
        <dbReference type="ARBA" id="ARBA00022692"/>
    </source>
</evidence>
<proteinExistence type="inferred from homology"/>
<dbReference type="NCBIfam" id="NF008071">
    <property type="entry name" value="PRK10808.1"/>
    <property type="match status" value="1"/>
</dbReference>
<comment type="caution">
    <text evidence="14">The sequence shown here is derived from an EMBL/GenBank/DDBJ whole genome shotgun (WGS) entry which is preliminary data.</text>
</comment>
<evidence type="ECO:0000256" key="6">
    <source>
        <dbReference type="ARBA" id="ARBA00023065"/>
    </source>
</evidence>
<dbReference type="InterPro" id="IPR002368">
    <property type="entry name" value="OmpA"/>
</dbReference>
<evidence type="ECO:0000259" key="13">
    <source>
        <dbReference type="PROSITE" id="PS51123"/>
    </source>
</evidence>
<dbReference type="SUPFAM" id="SSF103088">
    <property type="entry name" value="OmpA-like"/>
    <property type="match status" value="1"/>
</dbReference>
<feature type="domain" description="OmpA-like" evidence="13">
    <location>
        <begin position="211"/>
        <end position="338"/>
    </location>
</feature>
<evidence type="ECO:0000313" key="14">
    <source>
        <dbReference type="EMBL" id="TEA26934.1"/>
    </source>
</evidence>
<name>A0AB94IBZ8_9GAMM</name>
<keyword evidence="15" id="KW-1185">Reference proteome</keyword>
<feature type="signal peptide" evidence="12">
    <location>
        <begin position="1"/>
        <end position="21"/>
    </location>
</feature>
<keyword evidence="8 11" id="KW-0472">Membrane</keyword>
<protein>
    <submittedName>
        <fullName evidence="14">Porin OmpA</fullName>
    </submittedName>
</protein>
<dbReference type="InterPro" id="IPR000498">
    <property type="entry name" value="OmpA-like_TM_dom"/>
</dbReference>
<feature type="chain" id="PRO_5044500967" evidence="12">
    <location>
        <begin position="22"/>
        <end position="351"/>
    </location>
</feature>
<dbReference type="AlphaFoldDB" id="A0AB94IBZ8"/>
<evidence type="ECO:0000256" key="2">
    <source>
        <dbReference type="ARBA" id="ARBA00005710"/>
    </source>
</evidence>
<keyword evidence="6" id="KW-0406">Ion transport</keyword>
<keyword evidence="9" id="KW-1015">Disulfide bond</keyword>
<evidence type="ECO:0000256" key="12">
    <source>
        <dbReference type="SAM" id="SignalP"/>
    </source>
</evidence>
<dbReference type="PRINTS" id="PR01022">
    <property type="entry name" value="OUTRMMBRANEA"/>
</dbReference>
<dbReference type="InterPro" id="IPR036737">
    <property type="entry name" value="OmpA-like_sf"/>
</dbReference>
<dbReference type="Pfam" id="PF01389">
    <property type="entry name" value="OmpA_membrane"/>
    <property type="match status" value="1"/>
</dbReference>
<dbReference type="InterPro" id="IPR006690">
    <property type="entry name" value="OMPA-like_CS"/>
</dbReference>
<evidence type="ECO:0000313" key="15">
    <source>
        <dbReference type="Proteomes" id="UP000506160"/>
    </source>
</evidence>
<dbReference type="InterPro" id="IPR050330">
    <property type="entry name" value="Bact_OuterMem_StrucFunc"/>
</dbReference>
<evidence type="ECO:0000256" key="4">
    <source>
        <dbReference type="ARBA" id="ARBA00022452"/>
    </source>
</evidence>
<dbReference type="GO" id="GO:0046930">
    <property type="term" value="C:pore complex"/>
    <property type="evidence" value="ECO:0007669"/>
    <property type="project" value="UniProtKB-KW"/>
</dbReference>
<evidence type="ECO:0000256" key="3">
    <source>
        <dbReference type="ARBA" id="ARBA00022448"/>
    </source>
</evidence>
<evidence type="ECO:0000256" key="7">
    <source>
        <dbReference type="ARBA" id="ARBA00023114"/>
    </source>
</evidence>
<dbReference type="PROSITE" id="PS51123">
    <property type="entry name" value="OMPA_2"/>
    <property type="match status" value="1"/>
</dbReference>
<dbReference type="GO" id="GO:0006811">
    <property type="term" value="P:monoatomic ion transport"/>
    <property type="evidence" value="ECO:0007669"/>
    <property type="project" value="UniProtKB-KW"/>
</dbReference>
<dbReference type="PROSITE" id="PS01068">
    <property type="entry name" value="OMPA_1"/>
    <property type="match status" value="1"/>
</dbReference>
<dbReference type="Gene3D" id="2.40.160.20">
    <property type="match status" value="1"/>
</dbReference>
<dbReference type="GO" id="GO:0009279">
    <property type="term" value="C:cell outer membrane"/>
    <property type="evidence" value="ECO:0007669"/>
    <property type="project" value="UniProtKB-SubCell"/>
</dbReference>
<keyword evidence="10" id="KW-0998">Cell outer membrane</keyword>
<accession>A0AB94IBZ8</accession>
<dbReference type="PANTHER" id="PTHR30329">
    <property type="entry name" value="STATOR ELEMENT OF FLAGELLAR MOTOR COMPLEX"/>
    <property type="match status" value="1"/>
</dbReference>
<organism evidence="14 15">
    <name type="scientific">Candidatus Schmidhempelia bombi str. Bimp</name>
    <dbReference type="NCBI Taxonomy" id="1387197"/>
    <lineage>
        <taxon>Bacteria</taxon>
        <taxon>Pseudomonadati</taxon>
        <taxon>Pseudomonadota</taxon>
        <taxon>Gammaproteobacteria</taxon>
        <taxon>Orbales</taxon>
        <taxon>Orbaceae</taxon>
        <taxon>Candidatus Schmidhempelia</taxon>
    </lineage>
</organism>
<dbReference type="Pfam" id="PF00691">
    <property type="entry name" value="OmpA"/>
    <property type="match status" value="1"/>
</dbReference>
<dbReference type="RefSeq" id="WP_024496277.1">
    <property type="nucleotide sequence ID" value="NZ_AWGA01000062.1"/>
</dbReference>
<dbReference type="Proteomes" id="UP000506160">
    <property type="component" value="Unassembled WGS sequence"/>
</dbReference>
<evidence type="ECO:0000256" key="8">
    <source>
        <dbReference type="ARBA" id="ARBA00023136"/>
    </source>
</evidence>
<reference evidence="14 15" key="1">
    <citation type="journal article" date="2014" name="Appl. Environ. Microbiol.">
        <title>Genomic features of a bumble bee symbiont reflect its host environment.</title>
        <authorList>
            <person name="Martinson V.G."/>
            <person name="Magoc T."/>
            <person name="Koch H."/>
            <person name="Salzberg S.L."/>
            <person name="Moran N.A."/>
        </authorList>
    </citation>
    <scope>NUCLEOTIDE SEQUENCE [LARGE SCALE GENOMIC DNA]</scope>
    <source>
        <strain evidence="14 15">Bimp</strain>
    </source>
</reference>
<dbReference type="SUPFAM" id="SSF56925">
    <property type="entry name" value="OMPA-like"/>
    <property type="match status" value="1"/>
</dbReference>
<keyword evidence="4" id="KW-1134">Transmembrane beta strand</keyword>
<dbReference type="EMBL" id="AWGA01000062">
    <property type="protein sequence ID" value="TEA26934.1"/>
    <property type="molecule type" value="Genomic_DNA"/>
</dbReference>
<keyword evidence="5" id="KW-0812">Transmembrane</keyword>
<gene>
    <name evidence="14" type="primary">ompA</name>
    <name evidence="14" type="ORF">O970_06295</name>
</gene>
<sequence length="351" mass="38031">MKKTTLAIAVAIASLTSAAHAAQPENTFYAGGKVGWSSFHHAGLGDDFKKPDDQVGGGLFVGYQANPYMAIELGYDYLGNAKFKSKVEDKDDYKFAVHGASVTGKLSYPLAFITDDLDFYARAGAFIHHTKFKGNEYDKSNVSVSPVFGGGFDYKLTDNFTARVDYQWVNRIGNNGPKDFHPDNGLLSLGLIYNLGGPTTKVVAKPAELEVKENRFVLNEDVLFDYSKATLKPEGETALDALLKTLASINPTEGAIVVIGHTDRIGSAAYNQKLSERRAESVMHYLISKGVPSEVISARGAGKTQPVTGNKCNALRGNSLKACLGPDRRVEIEVKAKNVEQVVVDNQTSVR</sequence>
<dbReference type="InterPro" id="IPR006665">
    <property type="entry name" value="OmpA-like"/>
</dbReference>
<dbReference type="InterPro" id="IPR011250">
    <property type="entry name" value="OMP/PagP_B-barrel"/>
</dbReference>
<keyword evidence="12" id="KW-0732">Signal</keyword>